<feature type="transmembrane region" description="Helical" evidence="1">
    <location>
        <begin position="94"/>
        <end position="114"/>
    </location>
</feature>
<name>A0A7M1R0G2_9ACTO</name>
<evidence type="ECO:0000313" key="3">
    <source>
        <dbReference type="Proteomes" id="UP000594961"/>
    </source>
</evidence>
<gene>
    <name evidence="2" type="ORF">INS90_10665</name>
</gene>
<keyword evidence="1" id="KW-0472">Membrane</keyword>
<proteinExistence type="predicted"/>
<organism evidence="2 3">
    <name type="scientific">Trueperella pecoris</name>
    <dbReference type="NCBI Taxonomy" id="2733571"/>
    <lineage>
        <taxon>Bacteria</taxon>
        <taxon>Bacillati</taxon>
        <taxon>Actinomycetota</taxon>
        <taxon>Actinomycetes</taxon>
        <taxon>Actinomycetales</taxon>
        <taxon>Actinomycetaceae</taxon>
        <taxon>Trueperella</taxon>
    </lineage>
</organism>
<evidence type="ECO:0000256" key="1">
    <source>
        <dbReference type="SAM" id="Phobius"/>
    </source>
</evidence>
<keyword evidence="1" id="KW-1133">Transmembrane helix</keyword>
<dbReference type="EMBL" id="CP063212">
    <property type="protein sequence ID" value="QOR47678.1"/>
    <property type="molecule type" value="Genomic_DNA"/>
</dbReference>
<reference evidence="2 3" key="1">
    <citation type="submission" date="2020-10" db="EMBL/GenBank/DDBJ databases">
        <title>Trueperella pecoris sp. nov. isolated from bovine and porcine specimens.</title>
        <authorList>
            <person name="Schoenecker L."/>
            <person name="Schnydrig P."/>
            <person name="Brodard I."/>
            <person name="Thomann A."/>
            <person name="Hemphill A."/>
            <person name="Rodriguez-Campos S."/>
            <person name="Perreten V."/>
            <person name="Jores J."/>
            <person name="Kittl S."/>
        </authorList>
    </citation>
    <scope>NUCLEOTIDE SEQUENCE [LARGE SCALE GENOMIC DNA]</scope>
    <source>
        <strain evidence="2 3">19OD0592</strain>
    </source>
</reference>
<dbReference type="AlphaFoldDB" id="A0A7M1R0G2"/>
<keyword evidence="1" id="KW-0812">Transmembrane</keyword>
<feature type="transmembrane region" description="Helical" evidence="1">
    <location>
        <begin position="34"/>
        <end position="54"/>
    </location>
</feature>
<feature type="transmembrane region" description="Helical" evidence="1">
    <location>
        <begin position="66"/>
        <end position="82"/>
    </location>
</feature>
<dbReference type="Proteomes" id="UP000594961">
    <property type="component" value="Chromosome"/>
</dbReference>
<accession>A0A7M1R0G2</accession>
<sequence>MTQMWMKVATVVLIAATGLATAIGIDTLRDRASSPMWLALLATVVYLAVVNIAARRLESVPAGARFVVDVIAGLAFGVFFYAKQTAFDVEGLAFAAVNGVFIALVIIGMQSYWLRRWPQRLPADAEPASEPVR</sequence>
<protein>
    <submittedName>
        <fullName evidence="2">Uncharacterized protein</fullName>
    </submittedName>
</protein>
<dbReference type="RefSeq" id="WP_197553073.1">
    <property type="nucleotide sequence ID" value="NZ_CP063212.1"/>
</dbReference>
<evidence type="ECO:0000313" key="2">
    <source>
        <dbReference type="EMBL" id="QOR47678.1"/>
    </source>
</evidence>